<dbReference type="Gene3D" id="3.40.30.10">
    <property type="entry name" value="Glutaredoxin"/>
    <property type="match status" value="1"/>
</dbReference>
<proteinExistence type="inferred from homology"/>
<dbReference type="PROSITE" id="PS51353">
    <property type="entry name" value="ARSC"/>
    <property type="match status" value="1"/>
</dbReference>
<dbReference type="GO" id="GO:0008794">
    <property type="term" value="F:arsenate reductase (glutaredoxin) activity"/>
    <property type="evidence" value="ECO:0007669"/>
    <property type="project" value="UniProtKB-EC"/>
</dbReference>
<evidence type="ECO:0000256" key="4">
    <source>
        <dbReference type="RuleBase" id="RU362029"/>
    </source>
</evidence>
<sequence>MHVITIYHNPRCSKSRETLALLQEKGLELTIVEYLKTPLNREQLDELKAFFPFKDFVRNNEPIFKELGLSLDNEEQVLDAMVKEPVLMQRPIVTFQGKAIIGRPPENVLELFA</sequence>
<evidence type="ECO:0000256" key="1">
    <source>
        <dbReference type="ARBA" id="ARBA00007198"/>
    </source>
</evidence>
<comment type="catalytic activity">
    <reaction evidence="4">
        <text>[glutaredoxin]-dithiol + arsenate + glutathione + H(+) = glutathionyl-S-S-[glutaredoxin] + arsenite + H2O</text>
        <dbReference type="Rhea" id="RHEA:22016"/>
        <dbReference type="Rhea" id="RHEA-COMP:10729"/>
        <dbReference type="Rhea" id="RHEA-COMP:17668"/>
        <dbReference type="ChEBI" id="CHEBI:15377"/>
        <dbReference type="ChEBI" id="CHEBI:15378"/>
        <dbReference type="ChEBI" id="CHEBI:29242"/>
        <dbReference type="ChEBI" id="CHEBI:29950"/>
        <dbReference type="ChEBI" id="CHEBI:48597"/>
        <dbReference type="ChEBI" id="CHEBI:57925"/>
        <dbReference type="ChEBI" id="CHEBI:146199"/>
        <dbReference type="EC" id="1.20.4.1"/>
    </reaction>
</comment>
<organism evidence="5 6">
    <name type="scientific">Legionella lytica</name>
    <dbReference type="NCBI Taxonomy" id="96232"/>
    <lineage>
        <taxon>Bacteria</taxon>
        <taxon>Pseudomonadati</taxon>
        <taxon>Pseudomonadota</taxon>
        <taxon>Gammaproteobacteria</taxon>
        <taxon>Legionellales</taxon>
        <taxon>Legionellaceae</taxon>
        <taxon>Legionella</taxon>
    </lineage>
</organism>
<protein>
    <recommendedName>
        <fullName evidence="4">Arsenate reductase</fullName>
        <ecNumber evidence="4">1.20.4.1</ecNumber>
    </recommendedName>
</protein>
<evidence type="ECO:0000313" key="6">
    <source>
        <dbReference type="Proteomes" id="UP001057474"/>
    </source>
</evidence>
<dbReference type="NCBIfam" id="TIGR00014">
    <property type="entry name" value="arsC"/>
    <property type="match status" value="1"/>
</dbReference>
<dbReference type="PANTHER" id="PTHR30041">
    <property type="entry name" value="ARSENATE REDUCTASE"/>
    <property type="match status" value="1"/>
</dbReference>
<keyword evidence="6" id="KW-1185">Reference proteome</keyword>
<dbReference type="Pfam" id="PF03960">
    <property type="entry name" value="ArsC"/>
    <property type="match status" value="1"/>
</dbReference>
<dbReference type="CDD" id="cd03034">
    <property type="entry name" value="ArsC_ArsC"/>
    <property type="match status" value="1"/>
</dbReference>
<accession>A0ABY4YC42</accession>
<dbReference type="InterPro" id="IPR006660">
    <property type="entry name" value="Arsenate_reductase-like"/>
</dbReference>
<dbReference type="InterPro" id="IPR006659">
    <property type="entry name" value="Arsenate_reductase"/>
</dbReference>
<dbReference type="RefSeq" id="WP_252582431.1">
    <property type="nucleotide sequence ID" value="NZ_CP071527.1"/>
</dbReference>
<evidence type="ECO:0000256" key="2">
    <source>
        <dbReference type="ARBA" id="ARBA00023002"/>
    </source>
</evidence>
<name>A0ABY4YC42_9GAMM</name>
<dbReference type="InterPro" id="IPR036249">
    <property type="entry name" value="Thioredoxin-like_sf"/>
</dbReference>
<gene>
    <name evidence="5" type="primary">arsC</name>
    <name evidence="5" type="ORF">J2N86_08640</name>
</gene>
<reference evidence="5" key="1">
    <citation type="submission" date="2021-03" db="EMBL/GenBank/DDBJ databases">
        <title>Legionella lytica PCM 2298.</title>
        <authorList>
            <person name="Koper P."/>
        </authorList>
    </citation>
    <scope>NUCLEOTIDE SEQUENCE</scope>
    <source>
        <strain evidence="5">PCM 2298</strain>
    </source>
</reference>
<dbReference type="SUPFAM" id="SSF52833">
    <property type="entry name" value="Thioredoxin-like"/>
    <property type="match status" value="1"/>
</dbReference>
<evidence type="ECO:0000256" key="3">
    <source>
        <dbReference type="PROSITE-ProRule" id="PRU01282"/>
    </source>
</evidence>
<comment type="similarity">
    <text evidence="1 3 4">Belongs to the ArsC family.</text>
</comment>
<dbReference type="Proteomes" id="UP001057474">
    <property type="component" value="Chromosome"/>
</dbReference>
<dbReference type="EMBL" id="CP071527">
    <property type="protein sequence ID" value="USQ15175.1"/>
    <property type="molecule type" value="Genomic_DNA"/>
</dbReference>
<dbReference type="EC" id="1.20.4.1" evidence="4"/>
<evidence type="ECO:0000313" key="5">
    <source>
        <dbReference type="EMBL" id="USQ15175.1"/>
    </source>
</evidence>
<dbReference type="PANTHER" id="PTHR30041:SF4">
    <property type="entry name" value="ARSENATE REDUCTASE"/>
    <property type="match status" value="1"/>
</dbReference>
<keyword evidence="2 4" id="KW-0560">Oxidoreductase</keyword>